<sequence length="53" mass="5812">MLGFKSLVVALTTLQQEQAKTLFLLDIATQYAMITLITIIVHTSRSSPCSTRG</sequence>
<name>A0ABQ7WZ54_BRANA</name>
<accession>A0ABQ7WZ54</accession>
<evidence type="ECO:0000313" key="1">
    <source>
        <dbReference type="EMBL" id="KAH0848421.1"/>
    </source>
</evidence>
<organism evidence="1 2">
    <name type="scientific">Brassica napus</name>
    <name type="common">Rape</name>
    <dbReference type="NCBI Taxonomy" id="3708"/>
    <lineage>
        <taxon>Eukaryota</taxon>
        <taxon>Viridiplantae</taxon>
        <taxon>Streptophyta</taxon>
        <taxon>Embryophyta</taxon>
        <taxon>Tracheophyta</taxon>
        <taxon>Spermatophyta</taxon>
        <taxon>Magnoliopsida</taxon>
        <taxon>eudicotyledons</taxon>
        <taxon>Gunneridae</taxon>
        <taxon>Pentapetalae</taxon>
        <taxon>rosids</taxon>
        <taxon>malvids</taxon>
        <taxon>Brassicales</taxon>
        <taxon>Brassicaceae</taxon>
        <taxon>Brassiceae</taxon>
        <taxon>Brassica</taxon>
    </lineage>
</organism>
<gene>
    <name evidence="1" type="ORF">HID58_091630</name>
</gene>
<evidence type="ECO:0000313" key="2">
    <source>
        <dbReference type="Proteomes" id="UP000824890"/>
    </source>
</evidence>
<dbReference type="Proteomes" id="UP000824890">
    <property type="component" value="Unassembled WGS sequence"/>
</dbReference>
<reference evidence="1 2" key="1">
    <citation type="submission" date="2021-05" db="EMBL/GenBank/DDBJ databases">
        <title>Genome Assembly of Synthetic Allotetraploid Brassica napus Reveals Homoeologous Exchanges between Subgenomes.</title>
        <authorList>
            <person name="Davis J.T."/>
        </authorList>
    </citation>
    <scope>NUCLEOTIDE SEQUENCE [LARGE SCALE GENOMIC DNA]</scope>
    <source>
        <strain evidence="2">cv. Da-Ae</strain>
        <tissue evidence="1">Seedling</tissue>
    </source>
</reference>
<dbReference type="EMBL" id="JAGKQM010002718">
    <property type="protein sequence ID" value="KAH0848421.1"/>
    <property type="molecule type" value="Genomic_DNA"/>
</dbReference>
<protein>
    <submittedName>
        <fullName evidence="1">Uncharacterized protein</fullName>
    </submittedName>
</protein>
<keyword evidence="2" id="KW-1185">Reference proteome</keyword>
<proteinExistence type="predicted"/>
<comment type="caution">
    <text evidence="1">The sequence shown here is derived from an EMBL/GenBank/DDBJ whole genome shotgun (WGS) entry which is preliminary data.</text>
</comment>